<evidence type="ECO:0000313" key="2">
    <source>
        <dbReference type="EMBL" id="ACD91328.1"/>
    </source>
</evidence>
<dbReference type="STRING" id="290315.Clim_2305"/>
<dbReference type="InterPro" id="IPR004316">
    <property type="entry name" value="SWEET_rpt"/>
</dbReference>
<dbReference type="Proteomes" id="UP000008841">
    <property type="component" value="Chromosome"/>
</dbReference>
<gene>
    <name evidence="2" type="ordered locus">Clim_2305</name>
</gene>
<feature type="transmembrane region" description="Helical" evidence="1">
    <location>
        <begin position="64"/>
        <end position="83"/>
    </location>
</feature>
<dbReference type="RefSeq" id="WP_012467193.1">
    <property type="nucleotide sequence ID" value="NC_010803.1"/>
</dbReference>
<feature type="transmembrane region" description="Helical" evidence="1">
    <location>
        <begin position="6"/>
        <end position="26"/>
    </location>
</feature>
<organism evidence="2 3">
    <name type="scientific">Chlorobium limicola (strain DSM 245 / NBRC 103803 / 6330)</name>
    <dbReference type="NCBI Taxonomy" id="290315"/>
    <lineage>
        <taxon>Bacteria</taxon>
        <taxon>Pseudomonadati</taxon>
        <taxon>Chlorobiota</taxon>
        <taxon>Chlorobiia</taxon>
        <taxon>Chlorobiales</taxon>
        <taxon>Chlorobiaceae</taxon>
        <taxon>Chlorobium/Pelodictyon group</taxon>
        <taxon>Chlorobium</taxon>
    </lineage>
</organism>
<dbReference type="GO" id="GO:0051119">
    <property type="term" value="F:sugar transmembrane transporter activity"/>
    <property type="evidence" value="ECO:0007669"/>
    <property type="project" value="InterPro"/>
</dbReference>
<accession>B3EHG6</accession>
<name>B3EHG6_CHLL2</name>
<dbReference type="HOGENOM" id="CLU_135915_1_1_10"/>
<reference evidence="2 3" key="1">
    <citation type="submission" date="2008-05" db="EMBL/GenBank/DDBJ databases">
        <title>Complete sequence of Chlorobium limicola DSM 245.</title>
        <authorList>
            <consortium name="US DOE Joint Genome Institute"/>
            <person name="Lucas S."/>
            <person name="Copeland A."/>
            <person name="Lapidus A."/>
            <person name="Glavina del Rio T."/>
            <person name="Dalin E."/>
            <person name="Tice H."/>
            <person name="Bruce D."/>
            <person name="Goodwin L."/>
            <person name="Pitluck S."/>
            <person name="Schmutz J."/>
            <person name="Larimer F."/>
            <person name="Land M."/>
            <person name="Hauser L."/>
            <person name="Kyrpides N."/>
            <person name="Ovchinnikova G."/>
            <person name="Zhao F."/>
            <person name="Li T."/>
            <person name="Liu Z."/>
            <person name="Overmann J."/>
            <person name="Bryant D.A."/>
            <person name="Richardson P."/>
        </authorList>
    </citation>
    <scope>NUCLEOTIDE SEQUENCE [LARGE SCALE GENOMIC DNA]</scope>
    <source>
        <strain evidence="3">DSM 245 / NBRC 103803 / 6330</strain>
    </source>
</reference>
<dbReference type="Gene3D" id="1.20.1280.290">
    <property type="match status" value="1"/>
</dbReference>
<protein>
    <submittedName>
        <fullName evidence="2">MtN3 and saliva related transmembrane protein</fullName>
    </submittedName>
</protein>
<keyword evidence="1" id="KW-0472">Membrane</keyword>
<dbReference type="GO" id="GO:0016020">
    <property type="term" value="C:membrane"/>
    <property type="evidence" value="ECO:0007669"/>
    <property type="project" value="InterPro"/>
</dbReference>
<evidence type="ECO:0000313" key="3">
    <source>
        <dbReference type="Proteomes" id="UP000008841"/>
    </source>
</evidence>
<dbReference type="NCBIfam" id="NF037968">
    <property type="entry name" value="SemiSWEET_2"/>
    <property type="match status" value="1"/>
</dbReference>
<keyword evidence="1" id="KW-1133">Transmembrane helix</keyword>
<evidence type="ECO:0000256" key="1">
    <source>
        <dbReference type="SAM" id="Phobius"/>
    </source>
</evidence>
<dbReference type="eggNOG" id="COG4095">
    <property type="taxonomic scope" value="Bacteria"/>
</dbReference>
<dbReference type="OrthoDB" id="122062at2"/>
<dbReference type="EMBL" id="CP001097">
    <property type="protein sequence ID" value="ACD91328.1"/>
    <property type="molecule type" value="Genomic_DNA"/>
</dbReference>
<proteinExistence type="predicted"/>
<feature type="transmembrane region" description="Helical" evidence="1">
    <location>
        <begin position="38"/>
        <end position="58"/>
    </location>
</feature>
<keyword evidence="1 2" id="KW-0812">Transmembrane</keyword>
<dbReference type="InterPro" id="IPR047662">
    <property type="entry name" value="SemiSWEET"/>
</dbReference>
<dbReference type="AlphaFoldDB" id="B3EHG6"/>
<sequence>MEFASSEAVGFAAGIVTTLSLLPQAVKIMTTRRTRDISLLWAISMNIGILLWLFYGIVKNDMPMITANSISFVLLFLILIFKLRFR</sequence>
<dbReference type="KEGG" id="cli:Clim_2305"/>
<dbReference type="Pfam" id="PF03083">
    <property type="entry name" value="MtN3_slv"/>
    <property type="match status" value="1"/>
</dbReference>